<keyword evidence="3" id="KW-1185">Reference proteome</keyword>
<evidence type="ECO:0000313" key="2">
    <source>
        <dbReference type="EMBL" id="TYH42462.1"/>
    </source>
</evidence>
<dbReference type="Proteomes" id="UP000322667">
    <property type="component" value="Chromosome D11"/>
</dbReference>
<accession>A0A5D2IJK5</accession>
<evidence type="ECO:0000256" key="1">
    <source>
        <dbReference type="SAM" id="MobiDB-lite"/>
    </source>
</evidence>
<feature type="region of interest" description="Disordered" evidence="1">
    <location>
        <begin position="1"/>
        <end position="28"/>
    </location>
</feature>
<evidence type="ECO:0000313" key="3">
    <source>
        <dbReference type="Proteomes" id="UP000322667"/>
    </source>
</evidence>
<gene>
    <name evidence="2" type="ORF">ES332_D11G064400v1</name>
</gene>
<dbReference type="AlphaFoldDB" id="A0A5D2IJK5"/>
<sequence>MQVKKIIREEKDSDEVEKEMEEKHKRRHYCQKRTDLSYQKPMHVVGKPIELNQNPKSIGEEVS</sequence>
<name>A0A5D2IJK5_GOSTO</name>
<protein>
    <submittedName>
        <fullName evidence="2">Uncharacterized protein</fullName>
    </submittedName>
</protein>
<proteinExistence type="predicted"/>
<feature type="compositionally biased region" description="Basic and acidic residues" evidence="1">
    <location>
        <begin position="1"/>
        <end position="11"/>
    </location>
</feature>
<dbReference type="EMBL" id="CM017633">
    <property type="protein sequence ID" value="TYH42462.1"/>
    <property type="molecule type" value="Genomic_DNA"/>
</dbReference>
<organism evidence="2 3">
    <name type="scientific">Gossypium tomentosum</name>
    <name type="common">Hawaiian cotton</name>
    <name type="synonym">Gossypium sandvicense</name>
    <dbReference type="NCBI Taxonomy" id="34277"/>
    <lineage>
        <taxon>Eukaryota</taxon>
        <taxon>Viridiplantae</taxon>
        <taxon>Streptophyta</taxon>
        <taxon>Embryophyta</taxon>
        <taxon>Tracheophyta</taxon>
        <taxon>Spermatophyta</taxon>
        <taxon>Magnoliopsida</taxon>
        <taxon>eudicotyledons</taxon>
        <taxon>Gunneridae</taxon>
        <taxon>Pentapetalae</taxon>
        <taxon>rosids</taxon>
        <taxon>malvids</taxon>
        <taxon>Malvales</taxon>
        <taxon>Malvaceae</taxon>
        <taxon>Malvoideae</taxon>
        <taxon>Gossypium</taxon>
    </lineage>
</organism>
<reference evidence="2 3" key="1">
    <citation type="submission" date="2019-07" db="EMBL/GenBank/DDBJ databases">
        <title>WGS assembly of Gossypium tomentosum.</title>
        <authorList>
            <person name="Chen Z.J."/>
            <person name="Sreedasyam A."/>
            <person name="Ando A."/>
            <person name="Song Q."/>
            <person name="De L."/>
            <person name="Hulse-Kemp A."/>
            <person name="Ding M."/>
            <person name="Ye W."/>
            <person name="Kirkbride R."/>
            <person name="Jenkins J."/>
            <person name="Plott C."/>
            <person name="Lovell J."/>
            <person name="Lin Y.-M."/>
            <person name="Vaughn R."/>
            <person name="Liu B."/>
            <person name="Li W."/>
            <person name="Simpson S."/>
            <person name="Scheffler B."/>
            <person name="Saski C."/>
            <person name="Grover C."/>
            <person name="Hu G."/>
            <person name="Conover J."/>
            <person name="Carlson J."/>
            <person name="Shu S."/>
            <person name="Boston L."/>
            <person name="Williams M."/>
            <person name="Peterson D."/>
            <person name="Mcgee K."/>
            <person name="Jones D."/>
            <person name="Wendel J."/>
            <person name="Stelly D."/>
            <person name="Grimwood J."/>
            <person name="Schmutz J."/>
        </authorList>
    </citation>
    <scope>NUCLEOTIDE SEQUENCE [LARGE SCALE GENOMIC DNA]</scope>
    <source>
        <strain evidence="2">7179.01</strain>
    </source>
</reference>